<sequence length="47" mass="5357">MQKNKIKYRKDGWPAEQSACIIQQNLRTRPSSYSTFVLGQEITNGLG</sequence>
<proteinExistence type="predicted"/>
<evidence type="ECO:0000313" key="1">
    <source>
        <dbReference type="EMBL" id="MBX15990.1"/>
    </source>
</evidence>
<accession>A0A2P2LDH7</accession>
<dbReference type="AlphaFoldDB" id="A0A2P2LDH7"/>
<name>A0A2P2LDH7_RHIMU</name>
<protein>
    <submittedName>
        <fullName evidence="1">Uncharacterized protein</fullName>
    </submittedName>
</protein>
<dbReference type="EMBL" id="GGEC01035506">
    <property type="protein sequence ID" value="MBX15990.1"/>
    <property type="molecule type" value="Transcribed_RNA"/>
</dbReference>
<organism evidence="1">
    <name type="scientific">Rhizophora mucronata</name>
    <name type="common">Asiatic mangrove</name>
    <dbReference type="NCBI Taxonomy" id="61149"/>
    <lineage>
        <taxon>Eukaryota</taxon>
        <taxon>Viridiplantae</taxon>
        <taxon>Streptophyta</taxon>
        <taxon>Embryophyta</taxon>
        <taxon>Tracheophyta</taxon>
        <taxon>Spermatophyta</taxon>
        <taxon>Magnoliopsida</taxon>
        <taxon>eudicotyledons</taxon>
        <taxon>Gunneridae</taxon>
        <taxon>Pentapetalae</taxon>
        <taxon>rosids</taxon>
        <taxon>fabids</taxon>
        <taxon>Malpighiales</taxon>
        <taxon>Rhizophoraceae</taxon>
        <taxon>Rhizophora</taxon>
    </lineage>
</organism>
<reference evidence="1" key="1">
    <citation type="submission" date="2018-02" db="EMBL/GenBank/DDBJ databases">
        <title>Rhizophora mucronata_Transcriptome.</title>
        <authorList>
            <person name="Meera S.P."/>
            <person name="Sreeshan A."/>
            <person name="Augustine A."/>
        </authorList>
    </citation>
    <scope>NUCLEOTIDE SEQUENCE</scope>
    <source>
        <tissue evidence="1">Leaf</tissue>
    </source>
</reference>